<evidence type="ECO:0000313" key="2">
    <source>
        <dbReference type="Proteomes" id="UP001175001"/>
    </source>
</evidence>
<proteinExistence type="predicted"/>
<evidence type="ECO:0008006" key="3">
    <source>
        <dbReference type="Google" id="ProtNLM"/>
    </source>
</evidence>
<dbReference type="AlphaFoldDB" id="A0AA39YCR8"/>
<sequence length="235" mass="26340">MGSTPPDDLEGTWQKVLKEYREIVGNSDVSNQVQDLSQVEKDGVINKSIESVTQVAEFVAEAVPLALEISEHVETVLTALKYLAGTAQWYKANFTAGMVRSRLDDVTSDLRRVADYMKAYENGASLDESLTDLITQIMTTFLQLCTIYAKVSKDSKKVSGILKNVLRSAIRWDGGIADYVDNVKKLTERELSLNVAAIRVSHIYTSEERLRKETSFKLRGLLKVDESHELVRFMG</sequence>
<organism evidence="1 2">
    <name type="scientific">Lasiodiplodia hormozganensis</name>
    <dbReference type="NCBI Taxonomy" id="869390"/>
    <lineage>
        <taxon>Eukaryota</taxon>
        <taxon>Fungi</taxon>
        <taxon>Dikarya</taxon>
        <taxon>Ascomycota</taxon>
        <taxon>Pezizomycotina</taxon>
        <taxon>Dothideomycetes</taxon>
        <taxon>Dothideomycetes incertae sedis</taxon>
        <taxon>Botryosphaeriales</taxon>
        <taxon>Botryosphaeriaceae</taxon>
        <taxon>Lasiodiplodia</taxon>
    </lineage>
</organism>
<evidence type="ECO:0000313" key="1">
    <source>
        <dbReference type="EMBL" id="KAK0650263.1"/>
    </source>
</evidence>
<keyword evidence="2" id="KW-1185">Reference proteome</keyword>
<reference evidence="1" key="1">
    <citation type="submission" date="2023-06" db="EMBL/GenBank/DDBJ databases">
        <title>Multi-omics analyses reveal the molecular pathogenesis toolkit of Lasiodiplodia hormozganensis, a cross-kingdom pathogen.</title>
        <authorList>
            <person name="Felix C."/>
            <person name="Meneses R."/>
            <person name="Goncalves M.F.M."/>
            <person name="Tilleman L."/>
            <person name="Duarte A.S."/>
            <person name="Jorrin-Novo J.V."/>
            <person name="Van De Peer Y."/>
            <person name="Deforce D."/>
            <person name="Van Nieuwerburgh F."/>
            <person name="Esteves A.C."/>
            <person name="Alves A."/>
        </authorList>
    </citation>
    <scope>NUCLEOTIDE SEQUENCE</scope>
    <source>
        <strain evidence="1">CBS 339.90</strain>
    </source>
</reference>
<comment type="caution">
    <text evidence="1">The sequence shown here is derived from an EMBL/GenBank/DDBJ whole genome shotgun (WGS) entry which is preliminary data.</text>
</comment>
<protein>
    <recommendedName>
        <fullName evidence="3">Fungal STAND N-terminal Goodbye domain-containing protein</fullName>
    </recommendedName>
</protein>
<name>A0AA39YCR8_9PEZI</name>
<dbReference type="EMBL" id="JAUJDW010000038">
    <property type="protein sequence ID" value="KAK0650263.1"/>
    <property type="molecule type" value="Genomic_DNA"/>
</dbReference>
<dbReference type="Proteomes" id="UP001175001">
    <property type="component" value="Unassembled WGS sequence"/>
</dbReference>
<accession>A0AA39YCR8</accession>
<gene>
    <name evidence="1" type="ORF">DIS24_g7055</name>
</gene>